<dbReference type="Proteomes" id="UP000305401">
    <property type="component" value="Unassembled WGS sequence"/>
</dbReference>
<sequence>MITESIYKPLMSAAILLCGFLHAPAQQPDNSGIERHNFMYAGEGKRQQMFIVNEGKVTQKYYNPDGRGEISDAVLMTDGNVLLAHQYGISEITPENKIRWSYAAPEGTEIHTVQPVGSDMVVFIQNGKPAKAVVMRIPELTTVHEFQLPSSEGVHGQFRNARLSSRGTLLVANMGLDYVGEYSVQGNELKRWEIKSPWSVAEVEKERLLVVGKNLVKKIDRDGNTLRKINTADYGLKSPQKAVQLKNGNIIVNEWTNEWRTVIDTANAPVQAIEITPDGTVAWKLRSWKNPDLGPSTTIQPLDQAVNRNRMFFGHFNGRQPRLMVAPNTPLGTGRGIHPGRVAWIHSPGIAEWDGKTGLWVEDRWNNQSKADAMVREAVMQLTGQPDAKKAWNALFRHFNKIHGKGNRGYRAGESITVKLNMNNAITHHDTIELNSSPFVTLALVRSMVNDGGIRPADIILCEPSRAITDSIYNKVYREFPGVRFIDNIGGHGREKCEYYPERIVYSSDNGKLARGLAKCIADADYLINSALLKTHVGPGVTLTSKNWYGATDIALEWRKNAHNNFSQDKRHGRPGYKTFVDFIAHKDLGQKTLLFLIDGTYGSRHVNGAPAPKWQKAPFNNDWCCSLIVSQDELACDAVGMDLLIYEWPEFPSLDFCDEYLREAATIPSTKSGTIYKQDGKPLATPLGLMEHCNQNLGYTKLDMVYKKL</sequence>
<proteinExistence type="predicted"/>
<evidence type="ECO:0000313" key="1">
    <source>
        <dbReference type="EMBL" id="THG55006.1"/>
    </source>
</evidence>
<dbReference type="EMBL" id="SSTG01000006">
    <property type="protein sequence ID" value="THG55006.1"/>
    <property type="molecule type" value="Genomic_DNA"/>
</dbReference>
<keyword evidence="2" id="KW-1185">Reference proteome</keyword>
<accession>A0AC61S8F1</accession>
<protein>
    <submittedName>
        <fullName evidence="1">DUF362 domain-containing protein</fullName>
    </submittedName>
</protein>
<name>A0AC61S8F1_9BACT</name>
<organism evidence="1 2">
    <name type="scientific">Muribaculum caecicola</name>
    <dbReference type="NCBI Taxonomy" id="3038144"/>
    <lineage>
        <taxon>Bacteria</taxon>
        <taxon>Pseudomonadati</taxon>
        <taxon>Bacteroidota</taxon>
        <taxon>Bacteroidia</taxon>
        <taxon>Bacteroidales</taxon>
        <taxon>Muribaculaceae</taxon>
        <taxon>Muribaculum</taxon>
    </lineage>
</organism>
<comment type="caution">
    <text evidence="1">The sequence shown here is derived from an EMBL/GenBank/DDBJ whole genome shotgun (WGS) entry which is preliminary data.</text>
</comment>
<gene>
    <name evidence="1" type="ORF">E5990_01230</name>
</gene>
<reference evidence="1" key="1">
    <citation type="submission" date="2019-04" db="EMBL/GenBank/DDBJ databases">
        <title>Microbes associate with the intestines of laboratory mice.</title>
        <authorList>
            <person name="Navarre W."/>
            <person name="Wong E."/>
            <person name="Huang K.C."/>
            <person name="Tropini C."/>
            <person name="Ng K."/>
            <person name="Yu B."/>
        </authorList>
    </citation>
    <scope>NUCLEOTIDE SEQUENCE</scope>
    <source>
        <strain evidence="1">NM86_A22</strain>
    </source>
</reference>
<evidence type="ECO:0000313" key="2">
    <source>
        <dbReference type="Proteomes" id="UP000305401"/>
    </source>
</evidence>